<evidence type="ECO:0000313" key="2">
    <source>
        <dbReference type="Proteomes" id="UP000663981"/>
    </source>
</evidence>
<dbReference type="InterPro" id="IPR032720">
    <property type="entry name" value="Cys_rich_CWC"/>
</dbReference>
<keyword evidence="2" id="KW-1185">Reference proteome</keyword>
<dbReference type="RefSeq" id="WP_207974798.1">
    <property type="nucleotide sequence ID" value="NZ_JAGDEL010000001.1"/>
</dbReference>
<organism evidence="1 2">
    <name type="scientific">Metabacillus bambusae</name>
    <dbReference type="NCBI Taxonomy" id="2795218"/>
    <lineage>
        <taxon>Bacteria</taxon>
        <taxon>Bacillati</taxon>
        <taxon>Bacillota</taxon>
        <taxon>Bacilli</taxon>
        <taxon>Bacillales</taxon>
        <taxon>Bacillaceae</taxon>
        <taxon>Metabacillus</taxon>
    </lineage>
</organism>
<sequence length="69" mass="8136">MANKYCPICEEENGCMIGAGENGNCWCNLEKFPNEIFELVPLESKRKHCICKKCLNKFREEQKMNKKYE</sequence>
<dbReference type="Pfam" id="PF14375">
    <property type="entry name" value="Cys_rich_CWC"/>
    <property type="match status" value="1"/>
</dbReference>
<gene>
    <name evidence="1" type="ORF">I7822_00215</name>
</gene>
<dbReference type="EMBL" id="JAGDEL010000001">
    <property type="protein sequence ID" value="MBO1510117.1"/>
    <property type="molecule type" value="Genomic_DNA"/>
</dbReference>
<accession>A0ABS3MVV2</accession>
<protein>
    <submittedName>
        <fullName evidence="1">Cysteine-rich CWC family protein</fullName>
    </submittedName>
</protein>
<proteinExistence type="predicted"/>
<reference evidence="1 2" key="1">
    <citation type="submission" date="2021-03" db="EMBL/GenBank/DDBJ databases">
        <title>Whole genome sequence of Metabacillus bambusae BG109.</title>
        <authorList>
            <person name="Jeong J.W."/>
        </authorList>
    </citation>
    <scope>NUCLEOTIDE SEQUENCE [LARGE SCALE GENOMIC DNA]</scope>
    <source>
        <strain evidence="1 2">BG109</strain>
    </source>
</reference>
<name>A0ABS3MVV2_9BACI</name>
<dbReference type="Proteomes" id="UP000663981">
    <property type="component" value="Unassembled WGS sequence"/>
</dbReference>
<comment type="caution">
    <text evidence="1">The sequence shown here is derived from an EMBL/GenBank/DDBJ whole genome shotgun (WGS) entry which is preliminary data.</text>
</comment>
<evidence type="ECO:0000313" key="1">
    <source>
        <dbReference type="EMBL" id="MBO1510117.1"/>
    </source>
</evidence>